<evidence type="ECO:0000256" key="1">
    <source>
        <dbReference type="ARBA" id="ARBA00023015"/>
    </source>
</evidence>
<protein>
    <submittedName>
        <fullName evidence="5">HTH-type transcriptional regulator YetL</fullName>
    </submittedName>
</protein>
<proteinExistence type="predicted"/>
<dbReference type="Gene3D" id="1.10.10.10">
    <property type="entry name" value="Winged helix-like DNA-binding domain superfamily/Winged helix DNA-binding domain"/>
    <property type="match status" value="1"/>
</dbReference>
<dbReference type="InterPro" id="IPR000835">
    <property type="entry name" value="HTH_MarR-typ"/>
</dbReference>
<dbReference type="Pfam" id="PF12802">
    <property type="entry name" value="MarR_2"/>
    <property type="match status" value="1"/>
</dbReference>
<dbReference type="InterPro" id="IPR023187">
    <property type="entry name" value="Tscrpt_reg_MarR-type_CS"/>
</dbReference>
<dbReference type="RefSeq" id="WP_221764029.1">
    <property type="nucleotide sequence ID" value="NZ_AP024110.1"/>
</dbReference>
<sequence>MLQLRDLPTTETLEKFASRYPEADVTAISTFLHLLRVATDLSAALDECLSRHGLLQGRWWVLILLMRESTLTSTPSALADKVGIARASMTGLIDGLERDGLVERIFDANDRRSVAVCLTAAGQFKLDIVMPDYYNRLRLCMAGLDEKSRAQLSKMLALIDAGVAEFTKAKI</sequence>
<feature type="domain" description="HTH marR-type" evidence="4">
    <location>
        <begin position="27"/>
        <end position="161"/>
    </location>
</feature>
<reference evidence="5" key="1">
    <citation type="journal article" date="2021" name="Arch. Microbiol.">
        <title>Methyloradius palustris gen. nov., sp. nov., a methanol-oxidizing bacterium isolated from snow.</title>
        <authorList>
            <person name="Miyadera T."/>
            <person name="Kojima H."/>
            <person name="Fukui M."/>
        </authorList>
    </citation>
    <scope>NUCLEOTIDE SEQUENCE</scope>
    <source>
        <strain evidence="5">Zm11</strain>
    </source>
</reference>
<dbReference type="PANTHER" id="PTHR42756:SF1">
    <property type="entry name" value="TRANSCRIPTIONAL REPRESSOR OF EMRAB OPERON"/>
    <property type="match status" value="1"/>
</dbReference>
<gene>
    <name evidence="5" type="primary">yetL</name>
    <name evidence="5" type="ORF">ZMTM_22550</name>
</gene>
<evidence type="ECO:0000259" key="4">
    <source>
        <dbReference type="PROSITE" id="PS50995"/>
    </source>
</evidence>
<evidence type="ECO:0000256" key="2">
    <source>
        <dbReference type="ARBA" id="ARBA00023125"/>
    </source>
</evidence>
<dbReference type="PRINTS" id="PR00598">
    <property type="entry name" value="HTHMARR"/>
</dbReference>
<dbReference type="SUPFAM" id="SSF46785">
    <property type="entry name" value="Winged helix' DNA-binding domain"/>
    <property type="match status" value="1"/>
</dbReference>
<keyword evidence="2" id="KW-0238">DNA-binding</keyword>
<dbReference type="EMBL" id="AP024110">
    <property type="protein sequence ID" value="BCM25996.1"/>
    <property type="molecule type" value="Genomic_DNA"/>
</dbReference>
<dbReference type="AlphaFoldDB" id="A0A8D5GCY4"/>
<name>A0A8D5GCY4_9PROT</name>
<dbReference type="InterPro" id="IPR036390">
    <property type="entry name" value="WH_DNA-bd_sf"/>
</dbReference>
<evidence type="ECO:0000313" key="6">
    <source>
        <dbReference type="Proteomes" id="UP000826722"/>
    </source>
</evidence>
<evidence type="ECO:0000313" key="5">
    <source>
        <dbReference type="EMBL" id="BCM25996.1"/>
    </source>
</evidence>
<keyword evidence="6" id="KW-1185">Reference proteome</keyword>
<dbReference type="GO" id="GO:0003700">
    <property type="term" value="F:DNA-binding transcription factor activity"/>
    <property type="evidence" value="ECO:0007669"/>
    <property type="project" value="InterPro"/>
</dbReference>
<dbReference type="GO" id="GO:0003677">
    <property type="term" value="F:DNA binding"/>
    <property type="evidence" value="ECO:0007669"/>
    <property type="project" value="UniProtKB-KW"/>
</dbReference>
<accession>A0A8D5GCY4</accession>
<organism evidence="5 6">
    <name type="scientific">Methyloradius palustris</name>
    <dbReference type="NCBI Taxonomy" id="2778876"/>
    <lineage>
        <taxon>Bacteria</taxon>
        <taxon>Pseudomonadati</taxon>
        <taxon>Pseudomonadota</taxon>
        <taxon>Betaproteobacteria</taxon>
        <taxon>Nitrosomonadales</taxon>
        <taxon>Methylophilaceae</taxon>
        <taxon>Methyloradius</taxon>
    </lineage>
</organism>
<dbReference type="PROSITE" id="PS01117">
    <property type="entry name" value="HTH_MARR_1"/>
    <property type="match status" value="1"/>
</dbReference>
<keyword evidence="1" id="KW-0805">Transcription regulation</keyword>
<dbReference type="SMART" id="SM00347">
    <property type="entry name" value="HTH_MARR"/>
    <property type="match status" value="1"/>
</dbReference>
<dbReference type="PROSITE" id="PS50995">
    <property type="entry name" value="HTH_MARR_2"/>
    <property type="match status" value="1"/>
</dbReference>
<dbReference type="KEGG" id="mpau:ZMTM_22550"/>
<keyword evidence="3" id="KW-0804">Transcription</keyword>
<dbReference type="PANTHER" id="PTHR42756">
    <property type="entry name" value="TRANSCRIPTIONAL REGULATOR, MARR"/>
    <property type="match status" value="1"/>
</dbReference>
<dbReference type="Proteomes" id="UP000826722">
    <property type="component" value="Chromosome"/>
</dbReference>
<dbReference type="InterPro" id="IPR036388">
    <property type="entry name" value="WH-like_DNA-bd_sf"/>
</dbReference>
<evidence type="ECO:0000256" key="3">
    <source>
        <dbReference type="ARBA" id="ARBA00023163"/>
    </source>
</evidence>